<organism evidence="14 15">
    <name type="scientific">Hydrogenispora ethanolica</name>
    <dbReference type="NCBI Taxonomy" id="1082276"/>
    <lineage>
        <taxon>Bacteria</taxon>
        <taxon>Bacillati</taxon>
        <taxon>Bacillota</taxon>
        <taxon>Hydrogenispora</taxon>
    </lineage>
</organism>
<evidence type="ECO:0000313" key="14">
    <source>
        <dbReference type="EMBL" id="TCL74204.1"/>
    </source>
</evidence>
<keyword evidence="4 10" id="KW-0963">Cytoplasm</keyword>
<proteinExistence type="inferred from homology"/>
<evidence type="ECO:0000313" key="15">
    <source>
        <dbReference type="Proteomes" id="UP000295008"/>
    </source>
</evidence>
<keyword evidence="15" id="KW-1185">Reference proteome</keyword>
<keyword evidence="7 10" id="KW-0235">DNA replication</keyword>
<dbReference type="GO" id="GO:0003677">
    <property type="term" value="F:DNA binding"/>
    <property type="evidence" value="ECO:0007669"/>
    <property type="project" value="UniProtKB-UniRule"/>
</dbReference>
<dbReference type="PANTHER" id="PTHR30478:SF0">
    <property type="entry name" value="BETA SLIDING CLAMP"/>
    <property type="match status" value="1"/>
</dbReference>
<keyword evidence="8 10" id="KW-0239">DNA-directed DNA polymerase</keyword>
<reference evidence="14 15" key="1">
    <citation type="submission" date="2019-03" db="EMBL/GenBank/DDBJ databases">
        <title>Genomic Encyclopedia of Type Strains, Phase IV (KMG-IV): sequencing the most valuable type-strain genomes for metagenomic binning, comparative biology and taxonomic classification.</title>
        <authorList>
            <person name="Goeker M."/>
        </authorList>
    </citation>
    <scope>NUCLEOTIDE SEQUENCE [LARGE SCALE GENOMIC DNA]</scope>
    <source>
        <strain evidence="14 15">LX-B</strain>
    </source>
</reference>
<dbReference type="GO" id="GO:0008408">
    <property type="term" value="F:3'-5' exonuclease activity"/>
    <property type="evidence" value="ECO:0007669"/>
    <property type="project" value="InterPro"/>
</dbReference>
<dbReference type="GO" id="GO:0005737">
    <property type="term" value="C:cytoplasm"/>
    <property type="evidence" value="ECO:0007669"/>
    <property type="project" value="UniProtKB-SubCell"/>
</dbReference>
<dbReference type="CDD" id="cd00140">
    <property type="entry name" value="beta_clamp"/>
    <property type="match status" value="1"/>
</dbReference>
<dbReference type="InterPro" id="IPR022635">
    <property type="entry name" value="DNA_polIII_beta_C"/>
</dbReference>
<evidence type="ECO:0000259" key="11">
    <source>
        <dbReference type="Pfam" id="PF00712"/>
    </source>
</evidence>
<evidence type="ECO:0000256" key="9">
    <source>
        <dbReference type="ARBA" id="ARBA00023125"/>
    </source>
</evidence>
<evidence type="ECO:0000256" key="3">
    <source>
        <dbReference type="ARBA" id="ARBA00021035"/>
    </source>
</evidence>
<gene>
    <name evidence="14" type="ORF">EDC14_1004142</name>
</gene>
<keyword evidence="5 10" id="KW-0808">Transferase</keyword>
<dbReference type="InterPro" id="IPR046938">
    <property type="entry name" value="DNA_clamp_sf"/>
</dbReference>
<feature type="domain" description="DNA polymerase III beta sliding clamp central" evidence="12">
    <location>
        <begin position="127"/>
        <end position="236"/>
    </location>
</feature>
<dbReference type="Gene3D" id="3.10.150.10">
    <property type="entry name" value="DNA Polymerase III, subunit A, domain 2"/>
    <property type="match status" value="1"/>
</dbReference>
<sequence length="354" mass="38865">MKLICNQGELSEVLSIVSRAASGRTYPILESILIDATGSEVTCSATNMELAIKMSVPQIEVLDSGSILVSGKILTDIVRKLPAGKVEIATTDSGAMIKSGKSKFNLPVIPADQFIQLKEPSGAQFFVNADELKTAIKQTIFATVADDPRPFISSALFETTADKLTIVATDVNRLAVREVPISGGPELTFLLSAKSLKELMGIIRGQIALSVDSNQFFVMAEGLTVSCQLVNAQYPKYRQVIPKESSGKVMMERREFIRSLERTSLISDSAKFEITADRMFISSRESDRGEFREEVEVQKSGQDYVSGFNTKFLLEFAKAVDAKEIEMSYSDPLRPALLKAGNDDYFNVVMPMKL</sequence>
<keyword evidence="9" id="KW-0238">DNA-binding</keyword>
<dbReference type="InterPro" id="IPR022634">
    <property type="entry name" value="DNA_polIII_beta_N"/>
</dbReference>
<dbReference type="GO" id="GO:0009360">
    <property type="term" value="C:DNA polymerase III complex"/>
    <property type="evidence" value="ECO:0007669"/>
    <property type="project" value="InterPro"/>
</dbReference>
<name>A0A4R1S5A7_HYDET</name>
<feature type="domain" description="DNA polymerase III beta sliding clamp N-terminal" evidence="11">
    <location>
        <begin position="1"/>
        <end position="116"/>
    </location>
</feature>
<dbReference type="EMBL" id="SLUN01000004">
    <property type="protein sequence ID" value="TCL74204.1"/>
    <property type="molecule type" value="Genomic_DNA"/>
</dbReference>
<dbReference type="NCBIfam" id="TIGR00663">
    <property type="entry name" value="dnan"/>
    <property type="match status" value="1"/>
</dbReference>
<dbReference type="OrthoDB" id="8421503at2"/>
<evidence type="ECO:0000256" key="4">
    <source>
        <dbReference type="ARBA" id="ARBA00022490"/>
    </source>
</evidence>
<comment type="subunit">
    <text evidence="10">Forms a ring-shaped head-to-tail homodimer around DNA.</text>
</comment>
<evidence type="ECO:0000256" key="8">
    <source>
        <dbReference type="ARBA" id="ARBA00022932"/>
    </source>
</evidence>
<dbReference type="SUPFAM" id="SSF55979">
    <property type="entry name" value="DNA clamp"/>
    <property type="match status" value="3"/>
</dbReference>
<evidence type="ECO:0000256" key="6">
    <source>
        <dbReference type="ARBA" id="ARBA00022695"/>
    </source>
</evidence>
<dbReference type="Pfam" id="PF02767">
    <property type="entry name" value="DNA_pol3_beta_2"/>
    <property type="match status" value="1"/>
</dbReference>
<comment type="function">
    <text evidence="10">Confers DNA tethering and processivity to DNA polymerases and other proteins. Acts as a clamp, forming a ring around DNA (a reaction catalyzed by the clamp-loading complex) which diffuses in an ATP-independent manner freely and bidirectionally along dsDNA. Initially characterized for its ability to contact the catalytic subunit of DNA polymerase III (Pol III), a complex, multichain enzyme responsible for most of the replicative synthesis in bacteria; Pol III exhibits 3'-5' exonuclease proofreading activity. The beta chain is required for initiation of replication as well as for processivity of DNA replication.</text>
</comment>
<dbReference type="SMART" id="SM00480">
    <property type="entry name" value="POL3Bc"/>
    <property type="match status" value="1"/>
</dbReference>
<dbReference type="InterPro" id="IPR022637">
    <property type="entry name" value="DNA_polIII_beta_cen"/>
</dbReference>
<evidence type="ECO:0000256" key="10">
    <source>
        <dbReference type="PIRNR" id="PIRNR000804"/>
    </source>
</evidence>
<evidence type="ECO:0000259" key="12">
    <source>
        <dbReference type="Pfam" id="PF02767"/>
    </source>
</evidence>
<dbReference type="Gene3D" id="3.70.10.10">
    <property type="match status" value="1"/>
</dbReference>
<feature type="domain" description="DNA polymerase III beta sliding clamp C-terminal" evidence="13">
    <location>
        <begin position="238"/>
        <end position="352"/>
    </location>
</feature>
<evidence type="ECO:0000256" key="7">
    <source>
        <dbReference type="ARBA" id="ARBA00022705"/>
    </source>
</evidence>
<dbReference type="InterPro" id="IPR001001">
    <property type="entry name" value="DNA_polIII_beta"/>
</dbReference>
<comment type="similarity">
    <text evidence="2 10">Belongs to the beta sliding clamp family.</text>
</comment>
<evidence type="ECO:0000256" key="1">
    <source>
        <dbReference type="ARBA" id="ARBA00004496"/>
    </source>
</evidence>
<accession>A0A4R1S5A7</accession>
<protein>
    <recommendedName>
        <fullName evidence="3 10">Beta sliding clamp</fullName>
    </recommendedName>
</protein>
<dbReference type="AlphaFoldDB" id="A0A4R1S5A7"/>
<evidence type="ECO:0000256" key="5">
    <source>
        <dbReference type="ARBA" id="ARBA00022679"/>
    </source>
</evidence>
<dbReference type="GO" id="GO:0003887">
    <property type="term" value="F:DNA-directed DNA polymerase activity"/>
    <property type="evidence" value="ECO:0007669"/>
    <property type="project" value="UniProtKB-UniRule"/>
</dbReference>
<dbReference type="PANTHER" id="PTHR30478">
    <property type="entry name" value="DNA POLYMERASE III SUBUNIT BETA"/>
    <property type="match status" value="1"/>
</dbReference>
<dbReference type="Proteomes" id="UP000295008">
    <property type="component" value="Unassembled WGS sequence"/>
</dbReference>
<comment type="caution">
    <text evidence="14">The sequence shown here is derived from an EMBL/GenBank/DDBJ whole genome shotgun (WGS) entry which is preliminary data.</text>
</comment>
<keyword evidence="6 10" id="KW-0548">Nucleotidyltransferase</keyword>
<dbReference type="Pfam" id="PF02768">
    <property type="entry name" value="DNA_pol3_beta_3"/>
    <property type="match status" value="1"/>
</dbReference>
<dbReference type="RefSeq" id="WP_132013194.1">
    <property type="nucleotide sequence ID" value="NZ_SLUN01000004.1"/>
</dbReference>
<dbReference type="GO" id="GO:0006271">
    <property type="term" value="P:DNA strand elongation involved in DNA replication"/>
    <property type="evidence" value="ECO:0007669"/>
    <property type="project" value="TreeGrafter"/>
</dbReference>
<dbReference type="Pfam" id="PF00712">
    <property type="entry name" value="DNA_pol3_beta"/>
    <property type="match status" value="1"/>
</dbReference>
<dbReference type="PIRSF" id="PIRSF000804">
    <property type="entry name" value="DNA_pol_III_b"/>
    <property type="match status" value="1"/>
</dbReference>
<evidence type="ECO:0000259" key="13">
    <source>
        <dbReference type="Pfam" id="PF02768"/>
    </source>
</evidence>
<evidence type="ECO:0000256" key="2">
    <source>
        <dbReference type="ARBA" id="ARBA00010752"/>
    </source>
</evidence>
<comment type="subcellular location">
    <subcellularLocation>
        <location evidence="1 10">Cytoplasm</location>
    </subcellularLocation>
</comment>